<accession>A0A7J6RKM0</accession>
<dbReference type="InterPro" id="IPR000719">
    <property type="entry name" value="Prot_kinase_dom"/>
</dbReference>
<feature type="non-terminal residue" evidence="5">
    <location>
        <position position="1"/>
    </location>
</feature>
<dbReference type="Pfam" id="PF00069">
    <property type="entry name" value="Pkinase"/>
    <property type="match status" value="1"/>
</dbReference>
<keyword evidence="2" id="KW-0067">ATP-binding</keyword>
<sequence length="152" mass="17376">VDDTLKLADLGSCRGIYSRQPYTDYISTRWYRSPECLLTDGYYTYKMDIWGAGCVFFEVMALFPLFPGTDETDQVSKIHSVLGTPPAELLERFKRHGPEFMDFNFPDQEGTDDRITAHQALGRPYFTKNREEDPNYVDEEAVPTRATSGQPA</sequence>
<evidence type="ECO:0000259" key="4">
    <source>
        <dbReference type="PROSITE" id="PS50011"/>
    </source>
</evidence>
<dbReference type="PROSITE" id="PS50011">
    <property type="entry name" value="PROTEIN_KINASE_DOM"/>
    <property type="match status" value="1"/>
</dbReference>
<dbReference type="Gene3D" id="1.10.510.10">
    <property type="entry name" value="Transferase(Phosphotransferase) domain 1"/>
    <property type="match status" value="1"/>
</dbReference>
<keyword evidence="1" id="KW-0547">Nucleotide-binding</keyword>
<dbReference type="Proteomes" id="UP000574390">
    <property type="component" value="Unassembled WGS sequence"/>
</dbReference>
<feature type="domain" description="Protein kinase" evidence="4">
    <location>
        <begin position="1"/>
        <end position="126"/>
    </location>
</feature>
<name>A0A7J6RKM0_PEROL</name>
<dbReference type="InterPro" id="IPR011009">
    <property type="entry name" value="Kinase-like_dom_sf"/>
</dbReference>
<evidence type="ECO:0000256" key="3">
    <source>
        <dbReference type="SAM" id="MobiDB-lite"/>
    </source>
</evidence>
<evidence type="ECO:0000256" key="1">
    <source>
        <dbReference type="ARBA" id="ARBA00022741"/>
    </source>
</evidence>
<feature type="region of interest" description="Disordered" evidence="3">
    <location>
        <begin position="121"/>
        <end position="152"/>
    </location>
</feature>
<protein>
    <recommendedName>
        <fullName evidence="4">Protein kinase domain-containing protein</fullName>
    </recommendedName>
</protein>
<dbReference type="GO" id="GO:0004672">
    <property type="term" value="F:protein kinase activity"/>
    <property type="evidence" value="ECO:0007669"/>
    <property type="project" value="InterPro"/>
</dbReference>
<evidence type="ECO:0000256" key="2">
    <source>
        <dbReference type="ARBA" id="ARBA00022840"/>
    </source>
</evidence>
<evidence type="ECO:0000313" key="6">
    <source>
        <dbReference type="Proteomes" id="UP000574390"/>
    </source>
</evidence>
<dbReference type="EMBL" id="JABANM010021458">
    <property type="protein sequence ID" value="KAF4721208.1"/>
    <property type="molecule type" value="Genomic_DNA"/>
</dbReference>
<dbReference type="InterPro" id="IPR050117">
    <property type="entry name" value="MAPK"/>
</dbReference>
<dbReference type="GO" id="GO:0005524">
    <property type="term" value="F:ATP binding"/>
    <property type="evidence" value="ECO:0007669"/>
    <property type="project" value="UniProtKB-KW"/>
</dbReference>
<feature type="non-terminal residue" evidence="5">
    <location>
        <position position="152"/>
    </location>
</feature>
<dbReference type="SUPFAM" id="SSF56112">
    <property type="entry name" value="Protein kinase-like (PK-like)"/>
    <property type="match status" value="1"/>
</dbReference>
<gene>
    <name evidence="5" type="ORF">FOZ62_015704</name>
</gene>
<dbReference type="PANTHER" id="PTHR24055">
    <property type="entry name" value="MITOGEN-ACTIVATED PROTEIN KINASE"/>
    <property type="match status" value="1"/>
</dbReference>
<dbReference type="AlphaFoldDB" id="A0A7J6RKM0"/>
<proteinExistence type="predicted"/>
<comment type="caution">
    <text evidence="5">The sequence shown here is derived from an EMBL/GenBank/DDBJ whole genome shotgun (WGS) entry which is preliminary data.</text>
</comment>
<evidence type="ECO:0000313" key="5">
    <source>
        <dbReference type="EMBL" id="KAF4721208.1"/>
    </source>
</evidence>
<organism evidence="5 6">
    <name type="scientific">Perkinsus olseni</name>
    <name type="common">Perkinsus atlanticus</name>
    <dbReference type="NCBI Taxonomy" id="32597"/>
    <lineage>
        <taxon>Eukaryota</taxon>
        <taxon>Sar</taxon>
        <taxon>Alveolata</taxon>
        <taxon>Perkinsozoa</taxon>
        <taxon>Perkinsea</taxon>
        <taxon>Perkinsida</taxon>
        <taxon>Perkinsidae</taxon>
        <taxon>Perkinsus</taxon>
    </lineage>
</organism>
<reference evidence="5 6" key="1">
    <citation type="submission" date="2020-04" db="EMBL/GenBank/DDBJ databases">
        <title>Perkinsus olseni comparative genomics.</title>
        <authorList>
            <person name="Bogema D.R."/>
        </authorList>
    </citation>
    <scope>NUCLEOTIDE SEQUENCE [LARGE SCALE GENOMIC DNA]</scope>
    <source>
        <strain evidence="5">ATCC PRA-205</strain>
    </source>
</reference>